<dbReference type="InterPro" id="IPR039267">
    <property type="entry name" value="Lsm11"/>
</dbReference>
<dbReference type="GO" id="GO:0006398">
    <property type="term" value="P:mRNA 3'-end processing by stem-loop binding and cleavage"/>
    <property type="evidence" value="ECO:0007669"/>
    <property type="project" value="TreeGrafter"/>
</dbReference>
<keyword evidence="1" id="KW-0175">Coiled coil</keyword>
<sequence length="188" mass="21263">MSSTSSSGSETSASSSKFNPIKVLYSKKSKVPVQNAPLYDNLQQFESALKYNETQSSCVVPVGRQELVKKREEEKAAKRKEEERILAEKNKLRFAQYQGLETVKKVRKVKNVLTRIESMKGPLGALKDCVDQRLRIKEGRQNLVAPLKFLIYQDQFTKTTKASVHPLCNLAWFQPGTRLEPLAVSSDE</sequence>
<evidence type="ECO:0000256" key="1">
    <source>
        <dbReference type="SAM" id="Coils"/>
    </source>
</evidence>
<reference evidence="2" key="1">
    <citation type="submission" date="2022-03" db="EMBL/GenBank/DDBJ databases">
        <authorList>
            <person name="Lindestad O."/>
        </authorList>
    </citation>
    <scope>NUCLEOTIDE SEQUENCE</scope>
</reference>
<dbReference type="PANTHER" id="PTHR21415">
    <property type="entry name" value="U7 SNRNA-ASSOCIATED SM-LIKE PROTEIN LSM11"/>
    <property type="match status" value="1"/>
</dbReference>
<accession>A0A8S4SMZ2</accession>
<comment type="caution">
    <text evidence="2">The sequence shown here is derived from an EMBL/GenBank/DDBJ whole genome shotgun (WGS) entry which is preliminary data.</text>
</comment>
<evidence type="ECO:0000313" key="2">
    <source>
        <dbReference type="EMBL" id="CAH2267436.1"/>
    </source>
</evidence>
<dbReference type="AlphaFoldDB" id="A0A8S4SMZ2"/>
<gene>
    <name evidence="2" type="primary">jg23815</name>
    <name evidence="2" type="ORF">PAEG_LOCUS25986</name>
</gene>
<organism evidence="2 3">
    <name type="scientific">Pararge aegeria aegeria</name>
    <dbReference type="NCBI Taxonomy" id="348720"/>
    <lineage>
        <taxon>Eukaryota</taxon>
        <taxon>Metazoa</taxon>
        <taxon>Ecdysozoa</taxon>
        <taxon>Arthropoda</taxon>
        <taxon>Hexapoda</taxon>
        <taxon>Insecta</taxon>
        <taxon>Pterygota</taxon>
        <taxon>Neoptera</taxon>
        <taxon>Endopterygota</taxon>
        <taxon>Lepidoptera</taxon>
        <taxon>Glossata</taxon>
        <taxon>Ditrysia</taxon>
        <taxon>Papilionoidea</taxon>
        <taxon>Nymphalidae</taxon>
        <taxon>Satyrinae</taxon>
        <taxon>Satyrini</taxon>
        <taxon>Parargina</taxon>
        <taxon>Pararge</taxon>
    </lineage>
</organism>
<dbReference type="Proteomes" id="UP000838756">
    <property type="component" value="Unassembled WGS sequence"/>
</dbReference>
<dbReference type="PANTHER" id="PTHR21415:SF1">
    <property type="entry name" value="U7 SNRNA-ASSOCIATED SM-LIKE PROTEIN LSM11"/>
    <property type="match status" value="1"/>
</dbReference>
<protein>
    <submittedName>
        <fullName evidence="2">Jg23815 protein</fullName>
    </submittedName>
</protein>
<name>A0A8S4SMZ2_9NEOP</name>
<proteinExistence type="predicted"/>
<feature type="coiled-coil region" evidence="1">
    <location>
        <begin position="64"/>
        <end position="91"/>
    </location>
</feature>
<dbReference type="GO" id="GO:0005683">
    <property type="term" value="C:U7 snRNP"/>
    <property type="evidence" value="ECO:0007669"/>
    <property type="project" value="TreeGrafter"/>
</dbReference>
<dbReference type="EMBL" id="CAKXAJ010026354">
    <property type="protein sequence ID" value="CAH2267436.1"/>
    <property type="molecule type" value="Genomic_DNA"/>
</dbReference>
<dbReference type="GO" id="GO:0071209">
    <property type="term" value="F:U7 snRNA binding"/>
    <property type="evidence" value="ECO:0007669"/>
    <property type="project" value="InterPro"/>
</dbReference>
<evidence type="ECO:0000313" key="3">
    <source>
        <dbReference type="Proteomes" id="UP000838756"/>
    </source>
</evidence>
<keyword evidence="3" id="KW-1185">Reference proteome</keyword>
<dbReference type="OrthoDB" id="10002367at2759"/>